<dbReference type="Proteomes" id="UP001180020">
    <property type="component" value="Unassembled WGS sequence"/>
</dbReference>
<keyword evidence="3" id="KW-1185">Reference proteome</keyword>
<sequence length="93" mass="10434">MFQHHTKQLRTPQSLQPISLPIEEYRRPLVSSSPIDIELLDSPASPVDYSVFVPISVGLLLVYYFANFIVPNMIINCLQSGERGGDQESEGKD</sequence>
<keyword evidence="1" id="KW-0812">Transmembrane</keyword>
<dbReference type="PANTHER" id="PTHR37196">
    <property type="entry name" value="TRANSMEMBRANE PROTEIN"/>
    <property type="match status" value="1"/>
</dbReference>
<keyword evidence="1" id="KW-0472">Membrane</keyword>
<keyword evidence="1" id="KW-1133">Transmembrane helix</keyword>
<feature type="transmembrane region" description="Helical" evidence="1">
    <location>
        <begin position="49"/>
        <end position="70"/>
    </location>
</feature>
<evidence type="ECO:0000313" key="2">
    <source>
        <dbReference type="EMBL" id="KAK1303288.1"/>
    </source>
</evidence>
<gene>
    <name evidence="2" type="ORF">QJS10_CPB11g01378</name>
</gene>
<evidence type="ECO:0000256" key="1">
    <source>
        <dbReference type="SAM" id="Phobius"/>
    </source>
</evidence>
<dbReference type="EMBL" id="JAUJYO010000011">
    <property type="protein sequence ID" value="KAK1303288.1"/>
    <property type="molecule type" value="Genomic_DNA"/>
</dbReference>
<evidence type="ECO:0000313" key="3">
    <source>
        <dbReference type="Proteomes" id="UP001180020"/>
    </source>
</evidence>
<accession>A0AAV9DS18</accession>
<name>A0AAV9DS18_ACOCL</name>
<dbReference type="AlphaFoldDB" id="A0AAV9DS18"/>
<protein>
    <submittedName>
        <fullName evidence="2">Uncharacterized protein</fullName>
    </submittedName>
</protein>
<comment type="caution">
    <text evidence="2">The sequence shown here is derived from an EMBL/GenBank/DDBJ whole genome shotgun (WGS) entry which is preliminary data.</text>
</comment>
<reference evidence="2" key="1">
    <citation type="journal article" date="2023" name="Nat. Commun.">
        <title>Diploid and tetraploid genomes of Acorus and the evolution of monocots.</title>
        <authorList>
            <person name="Ma L."/>
            <person name="Liu K.W."/>
            <person name="Li Z."/>
            <person name="Hsiao Y.Y."/>
            <person name="Qi Y."/>
            <person name="Fu T."/>
            <person name="Tang G.D."/>
            <person name="Zhang D."/>
            <person name="Sun W.H."/>
            <person name="Liu D.K."/>
            <person name="Li Y."/>
            <person name="Chen G.Z."/>
            <person name="Liu X.D."/>
            <person name="Liao X.Y."/>
            <person name="Jiang Y.T."/>
            <person name="Yu X."/>
            <person name="Hao Y."/>
            <person name="Huang J."/>
            <person name="Zhao X.W."/>
            <person name="Ke S."/>
            <person name="Chen Y.Y."/>
            <person name="Wu W.L."/>
            <person name="Hsu J.L."/>
            <person name="Lin Y.F."/>
            <person name="Huang M.D."/>
            <person name="Li C.Y."/>
            <person name="Huang L."/>
            <person name="Wang Z.W."/>
            <person name="Zhao X."/>
            <person name="Zhong W.Y."/>
            <person name="Peng D.H."/>
            <person name="Ahmad S."/>
            <person name="Lan S."/>
            <person name="Zhang J.S."/>
            <person name="Tsai W.C."/>
            <person name="Van de Peer Y."/>
            <person name="Liu Z.J."/>
        </authorList>
    </citation>
    <scope>NUCLEOTIDE SEQUENCE</scope>
    <source>
        <strain evidence="2">CP</strain>
    </source>
</reference>
<dbReference type="PANTHER" id="PTHR37196:SF2">
    <property type="entry name" value="TRANSMEMBRANE PROTEIN"/>
    <property type="match status" value="1"/>
</dbReference>
<reference evidence="2" key="2">
    <citation type="submission" date="2023-06" db="EMBL/GenBank/DDBJ databases">
        <authorList>
            <person name="Ma L."/>
            <person name="Liu K.-W."/>
            <person name="Li Z."/>
            <person name="Hsiao Y.-Y."/>
            <person name="Qi Y."/>
            <person name="Fu T."/>
            <person name="Tang G."/>
            <person name="Zhang D."/>
            <person name="Sun W.-H."/>
            <person name="Liu D.-K."/>
            <person name="Li Y."/>
            <person name="Chen G.-Z."/>
            <person name="Liu X.-D."/>
            <person name="Liao X.-Y."/>
            <person name="Jiang Y.-T."/>
            <person name="Yu X."/>
            <person name="Hao Y."/>
            <person name="Huang J."/>
            <person name="Zhao X.-W."/>
            <person name="Ke S."/>
            <person name="Chen Y.-Y."/>
            <person name="Wu W.-L."/>
            <person name="Hsu J.-L."/>
            <person name="Lin Y.-F."/>
            <person name="Huang M.-D."/>
            <person name="Li C.-Y."/>
            <person name="Huang L."/>
            <person name="Wang Z.-W."/>
            <person name="Zhao X."/>
            <person name="Zhong W.-Y."/>
            <person name="Peng D.-H."/>
            <person name="Ahmad S."/>
            <person name="Lan S."/>
            <person name="Zhang J.-S."/>
            <person name="Tsai W.-C."/>
            <person name="Van De Peer Y."/>
            <person name="Liu Z.-J."/>
        </authorList>
    </citation>
    <scope>NUCLEOTIDE SEQUENCE</scope>
    <source>
        <strain evidence="2">CP</strain>
        <tissue evidence="2">Leaves</tissue>
    </source>
</reference>
<organism evidence="2 3">
    <name type="scientific">Acorus calamus</name>
    <name type="common">Sweet flag</name>
    <dbReference type="NCBI Taxonomy" id="4465"/>
    <lineage>
        <taxon>Eukaryota</taxon>
        <taxon>Viridiplantae</taxon>
        <taxon>Streptophyta</taxon>
        <taxon>Embryophyta</taxon>
        <taxon>Tracheophyta</taxon>
        <taxon>Spermatophyta</taxon>
        <taxon>Magnoliopsida</taxon>
        <taxon>Liliopsida</taxon>
        <taxon>Acoraceae</taxon>
        <taxon>Acorus</taxon>
    </lineage>
</organism>
<proteinExistence type="predicted"/>